<evidence type="ECO:0000256" key="1">
    <source>
        <dbReference type="ARBA" id="ARBA00023002"/>
    </source>
</evidence>
<dbReference type="InterPro" id="IPR019920">
    <property type="entry name" value="F420-binding_dom_put"/>
</dbReference>
<name>A0A160T4Y7_9CHLR</name>
<dbReference type="EMBL" id="LN890655">
    <property type="protein sequence ID" value="CUS03865.2"/>
    <property type="molecule type" value="Genomic_DNA"/>
</dbReference>
<dbReference type="GO" id="GO:0005829">
    <property type="term" value="C:cytosol"/>
    <property type="evidence" value="ECO:0007669"/>
    <property type="project" value="TreeGrafter"/>
</dbReference>
<dbReference type="PANTHER" id="PTHR35176:SF6">
    <property type="entry name" value="HEME OXYGENASE HI_0854-RELATED"/>
    <property type="match status" value="1"/>
</dbReference>
<dbReference type="GO" id="GO:0016627">
    <property type="term" value="F:oxidoreductase activity, acting on the CH-CH group of donors"/>
    <property type="evidence" value="ECO:0007669"/>
    <property type="project" value="TreeGrafter"/>
</dbReference>
<keyword evidence="1" id="KW-0560">Oxidoreductase</keyword>
<dbReference type="Proteomes" id="UP000215027">
    <property type="component" value="Chromosome I"/>
</dbReference>
<dbReference type="RefSeq" id="WP_197699738.1">
    <property type="nucleotide sequence ID" value="NZ_LN890655.1"/>
</dbReference>
<evidence type="ECO:0000259" key="2">
    <source>
        <dbReference type="Pfam" id="PF01243"/>
    </source>
</evidence>
<sequence>MNRVIPDGFMDLVNAPPVAALTTIMPDGQPQTTVVWCDYDGEFVRVNTMRGFRKEKNMRLNPRVTLLCYDPREPLRSLEIRGCVEEMTEVGAMEHLDGLSLRYTGASPYFGACVPAELRATETPILCRIRPTHVVGLDARKKKAAS</sequence>
<gene>
    <name evidence="3" type="ORF">CFX0092_A1987</name>
</gene>
<dbReference type="NCBIfam" id="TIGR03618">
    <property type="entry name" value="Rv1155_F420"/>
    <property type="match status" value="1"/>
</dbReference>
<dbReference type="GO" id="GO:0070967">
    <property type="term" value="F:coenzyme F420 binding"/>
    <property type="evidence" value="ECO:0007669"/>
    <property type="project" value="TreeGrafter"/>
</dbReference>
<accession>A0A160T4Y7</accession>
<dbReference type="KEGG" id="pbf:CFX0092_A1987"/>
<dbReference type="Pfam" id="PF01243">
    <property type="entry name" value="PNPOx_N"/>
    <property type="match status" value="1"/>
</dbReference>
<evidence type="ECO:0000313" key="3">
    <source>
        <dbReference type="EMBL" id="CUS03865.2"/>
    </source>
</evidence>
<reference evidence="3" key="1">
    <citation type="submission" date="2016-01" db="EMBL/GenBank/DDBJ databases">
        <authorList>
            <person name="Mcilroy J.S."/>
            <person name="Karst M S."/>
            <person name="Albertsen M."/>
        </authorList>
    </citation>
    <scope>NUCLEOTIDE SEQUENCE</scope>
    <source>
        <strain evidence="3">Cfx-K</strain>
    </source>
</reference>
<dbReference type="InterPro" id="IPR052019">
    <property type="entry name" value="F420H2_bilvrd_red/Heme_oxyg"/>
</dbReference>
<evidence type="ECO:0000313" key="4">
    <source>
        <dbReference type="Proteomes" id="UP000215027"/>
    </source>
</evidence>
<protein>
    <submittedName>
        <fullName evidence="3">Oxidoreductase</fullName>
    </submittedName>
</protein>
<proteinExistence type="predicted"/>
<dbReference type="InterPro" id="IPR012349">
    <property type="entry name" value="Split_barrel_FMN-bd"/>
</dbReference>
<dbReference type="AlphaFoldDB" id="A0A160T4Y7"/>
<feature type="domain" description="Pyridoxamine 5'-phosphate oxidase N-terminal" evidence="2">
    <location>
        <begin position="9"/>
        <end position="98"/>
    </location>
</feature>
<dbReference type="PANTHER" id="PTHR35176">
    <property type="entry name" value="HEME OXYGENASE HI_0854-RELATED"/>
    <property type="match status" value="1"/>
</dbReference>
<dbReference type="SUPFAM" id="SSF50475">
    <property type="entry name" value="FMN-binding split barrel"/>
    <property type="match status" value="1"/>
</dbReference>
<dbReference type="InterPro" id="IPR011576">
    <property type="entry name" value="Pyridox_Oxase_N"/>
</dbReference>
<keyword evidence="4" id="KW-1185">Reference proteome</keyword>
<organism evidence="3 4">
    <name type="scientific">Candidatus Promineifilum breve</name>
    <dbReference type="NCBI Taxonomy" id="1806508"/>
    <lineage>
        <taxon>Bacteria</taxon>
        <taxon>Bacillati</taxon>
        <taxon>Chloroflexota</taxon>
        <taxon>Ardenticatenia</taxon>
        <taxon>Candidatus Promineifilales</taxon>
        <taxon>Candidatus Promineifilaceae</taxon>
        <taxon>Candidatus Promineifilum</taxon>
    </lineage>
</organism>
<dbReference type="Gene3D" id="2.30.110.10">
    <property type="entry name" value="Electron Transport, Fmn-binding Protein, Chain A"/>
    <property type="match status" value="1"/>
</dbReference>